<dbReference type="EMBL" id="SNVW01000004">
    <property type="protein sequence ID" value="TDN44623.1"/>
    <property type="molecule type" value="Genomic_DNA"/>
</dbReference>
<reference evidence="3 4" key="1">
    <citation type="submission" date="2019-03" db="EMBL/GenBank/DDBJ databases">
        <title>Genomic analyses of the natural microbiome of Caenorhabditis elegans.</title>
        <authorList>
            <person name="Samuel B."/>
        </authorList>
    </citation>
    <scope>NUCLEOTIDE SEQUENCE [LARGE SCALE GENOMIC DNA]</scope>
    <source>
        <strain evidence="3 4">JUb65</strain>
    </source>
</reference>
<comment type="caution">
    <text evidence="3">The sequence shown here is derived from an EMBL/GenBank/DDBJ whole genome shotgun (WGS) entry which is preliminary data.</text>
</comment>
<proteinExistence type="predicted"/>
<dbReference type="InterPro" id="IPR025241">
    <property type="entry name" value="DUF4190"/>
</dbReference>
<name>A0A4R6DIZ2_9MICO</name>
<feature type="domain" description="DUF4190" evidence="2">
    <location>
        <begin position="25"/>
        <end position="89"/>
    </location>
</feature>
<evidence type="ECO:0000313" key="4">
    <source>
        <dbReference type="Proteomes" id="UP000295764"/>
    </source>
</evidence>
<dbReference type="RefSeq" id="WP_133519332.1">
    <property type="nucleotide sequence ID" value="NZ_SNVW01000004.1"/>
</dbReference>
<organism evidence="3 4">
    <name type="scientific">Curtobacterium flaccumfaciens</name>
    <dbReference type="NCBI Taxonomy" id="2035"/>
    <lineage>
        <taxon>Bacteria</taxon>
        <taxon>Bacillati</taxon>
        <taxon>Actinomycetota</taxon>
        <taxon>Actinomycetes</taxon>
        <taxon>Micrococcales</taxon>
        <taxon>Microbacteriaceae</taxon>
        <taxon>Curtobacterium</taxon>
    </lineage>
</organism>
<dbReference type="Proteomes" id="UP000295764">
    <property type="component" value="Unassembled WGS sequence"/>
</dbReference>
<evidence type="ECO:0000259" key="2">
    <source>
        <dbReference type="Pfam" id="PF13828"/>
    </source>
</evidence>
<keyword evidence="1" id="KW-0472">Membrane</keyword>
<dbReference type="Pfam" id="PF13828">
    <property type="entry name" value="DUF4190"/>
    <property type="match status" value="1"/>
</dbReference>
<keyword evidence="1" id="KW-0812">Transmembrane</keyword>
<accession>A0A4R6DIZ2</accession>
<sequence length="104" mass="10496">MSTNGYPPAQNAAGQTPATNGGNGLSIGSLVLGIVGVVFSFLFVWVGLIASIIGLILGIIARRRPASSRGMVLAGIILSAIGLVLSIVFIIIALVIVVPAVTNN</sequence>
<evidence type="ECO:0000313" key="3">
    <source>
        <dbReference type="EMBL" id="TDN44623.1"/>
    </source>
</evidence>
<keyword evidence="1" id="KW-1133">Transmembrane helix</keyword>
<feature type="transmembrane region" description="Helical" evidence="1">
    <location>
        <begin position="72"/>
        <end position="101"/>
    </location>
</feature>
<feature type="transmembrane region" description="Helical" evidence="1">
    <location>
        <begin position="30"/>
        <end position="60"/>
    </location>
</feature>
<protein>
    <recommendedName>
        <fullName evidence="2">DUF4190 domain-containing protein</fullName>
    </recommendedName>
</protein>
<gene>
    <name evidence="3" type="ORF">EDF64_10424</name>
</gene>
<dbReference type="AlphaFoldDB" id="A0A4R6DIZ2"/>
<evidence type="ECO:0000256" key="1">
    <source>
        <dbReference type="SAM" id="Phobius"/>
    </source>
</evidence>